<dbReference type="InterPro" id="IPR022385">
    <property type="entry name" value="Rhs_assc_core"/>
</dbReference>
<evidence type="ECO:0000259" key="1">
    <source>
        <dbReference type="Pfam" id="PF20041"/>
    </source>
</evidence>
<dbReference type="PANTHER" id="PTHR32305:SF15">
    <property type="entry name" value="PROTEIN RHSA-RELATED"/>
    <property type="match status" value="1"/>
</dbReference>
<dbReference type="PANTHER" id="PTHR32305">
    <property type="match status" value="1"/>
</dbReference>
<protein>
    <submittedName>
        <fullName evidence="2">RHS repeat-associated protein</fullName>
    </submittedName>
</protein>
<keyword evidence="3" id="KW-1185">Reference proteome</keyword>
<dbReference type="EMBL" id="QJJX01000009">
    <property type="protein sequence ID" value="PXX22782.1"/>
    <property type="molecule type" value="Genomic_DNA"/>
</dbReference>
<accession>A0A318HWS0</accession>
<dbReference type="InterPro" id="IPR050708">
    <property type="entry name" value="T6SS_VgrG/RHS"/>
</dbReference>
<dbReference type="Gene3D" id="2.180.10.10">
    <property type="entry name" value="RHS repeat-associated core"/>
    <property type="match status" value="1"/>
</dbReference>
<dbReference type="InterPro" id="IPR045619">
    <property type="entry name" value="DUF6443"/>
</dbReference>
<name>A0A318HWS0_9BACT</name>
<dbReference type="Proteomes" id="UP000248314">
    <property type="component" value="Unassembled WGS sequence"/>
</dbReference>
<evidence type="ECO:0000313" key="2">
    <source>
        <dbReference type="EMBL" id="PXX22782.1"/>
    </source>
</evidence>
<dbReference type="AlphaFoldDB" id="A0A318HWS0"/>
<dbReference type="STRING" id="1122991.GCA_000613445_02632"/>
<gene>
    <name evidence="2" type="ORF">EJ73_01056</name>
</gene>
<reference evidence="2 3" key="1">
    <citation type="submission" date="2018-05" db="EMBL/GenBank/DDBJ databases">
        <title>Genomic Encyclopedia of Type Strains, Phase I: the one thousand microbial genomes (KMG-I) project.</title>
        <authorList>
            <person name="Kyrpides N."/>
        </authorList>
    </citation>
    <scope>NUCLEOTIDE SEQUENCE [LARGE SCALE GENOMIC DNA]</scope>
    <source>
        <strain evidence="2 3">DSM 15611</strain>
    </source>
</reference>
<dbReference type="Pfam" id="PF20041">
    <property type="entry name" value="DUF6443"/>
    <property type="match status" value="1"/>
</dbReference>
<dbReference type="NCBIfam" id="TIGR03696">
    <property type="entry name" value="Rhs_assc_core"/>
    <property type="match status" value="1"/>
</dbReference>
<dbReference type="OrthoDB" id="976756at2"/>
<sequence>MLCARQYAKLCQDKCACKKSGDGWLDNIQYVDGLGRPVQNVQFHVTPSKNNLADRIEYDVMGRKSKIWLPIPTTADYVETANMNNDYMGVYHEDTAPFELRTYESWQKGRKTANIGPGQAWAEHPSISSFHTNKSSGVLACKKYAVDEATGTLKEEGFFPSNQLLVQKLTDEDRNEKYVFADAEGRQLLVRRVDGNTYSDVYFVHDLRGNIRYVLQPMYQKQPSINKFAFRYLYDETNRCIEKQLPGCEKTVYAYDAADRMVMSQTGNQRRTGHKTFYRYDALGRNTYVVERAVGNDSLVTIRKFYDDYSFLKQQGFNSPCFKVSAQRAQGLLTGREVAVFGCDSLLREMNVYDRKGRLTRQIRTNMRGGYDDTSYEYSFTDKLVSKLMVHITANMPTLTQRYEYEYDHADRLKKVTYCLNNAEKKTLREVYYDELGRVGTETIGDIPELGQAINYNIRSCPISRCSPLLEERICYEDATQVFMGSVTPCYNGNICAYSSSVGKPQRGYLWGIGNITRSFSYCYDGLSRLKRVKYKDSDSPDHNYNTNYEYDLQGNLLKLQRNGLCDYDTYGPIDRISMEYDGNQLLKATDPCTDPAFTNALHFADGADQPEEYTYDANGNMTADLNKHIRKISYNTQNLPQEVRFDDGSSIAYLYDADGNKLRTSYAIASYSESMPVTQVMHGNVSSQAQQPYMARNSIDYCGSAVYENGKLAYVPIDVGYITFADSTATSAPTFHYYVKDYLGNNRLVVRDDGFGEQMNHYYPFGALMAESTQGATQRYKYNGKELDRIHGLNLYDYGARQYDAALGRWTSIDPLAEKYYGISPYAYCHDNPINRIDPDGAFDFDNTIKQYMHYGVIAVFPTNLGREEGAIWYDYNEAKSAGVPLMRVDNMQDFANAMTALRNMHTTTETYTLNSHGSGGSFNSPASFYIGTDIITPETDFSSLRGGLSGHFVFIGACNVGNVSGRGYELVENMARQTSSTVIASGHPLRAGYKYDGSNYLNEMPIPYRMDPEYQFNNYIISEKGDLFKPISNVTIDKDKGINWKNMDLFSKLPIFRY</sequence>
<proteinExistence type="predicted"/>
<feature type="domain" description="DUF6443" evidence="1">
    <location>
        <begin position="19"/>
        <end position="124"/>
    </location>
</feature>
<dbReference type="RefSeq" id="WP_025815548.1">
    <property type="nucleotide sequence ID" value="NZ_BAIZ01000006.1"/>
</dbReference>
<comment type="caution">
    <text evidence="2">The sequence shown here is derived from an EMBL/GenBank/DDBJ whole genome shotgun (WGS) entry which is preliminary data.</text>
</comment>
<organism evidence="2 3">
    <name type="scientific">Hoylesella shahii DSM 15611 = JCM 12083</name>
    <dbReference type="NCBI Taxonomy" id="1122991"/>
    <lineage>
        <taxon>Bacteria</taxon>
        <taxon>Pseudomonadati</taxon>
        <taxon>Bacteroidota</taxon>
        <taxon>Bacteroidia</taxon>
        <taxon>Bacteroidales</taxon>
        <taxon>Prevotellaceae</taxon>
        <taxon>Hoylesella</taxon>
    </lineage>
</organism>
<evidence type="ECO:0000313" key="3">
    <source>
        <dbReference type="Proteomes" id="UP000248314"/>
    </source>
</evidence>